<dbReference type="GO" id="GO:0006357">
    <property type="term" value="P:regulation of transcription by RNA polymerase II"/>
    <property type="evidence" value="ECO:0007669"/>
    <property type="project" value="TreeGrafter"/>
</dbReference>
<gene>
    <name evidence="1" type="ORF">J1N35_007947</name>
</gene>
<evidence type="ECO:0000313" key="1">
    <source>
        <dbReference type="EMBL" id="KAH1114569.1"/>
    </source>
</evidence>
<organism evidence="1 2">
    <name type="scientific">Gossypium stocksii</name>
    <dbReference type="NCBI Taxonomy" id="47602"/>
    <lineage>
        <taxon>Eukaryota</taxon>
        <taxon>Viridiplantae</taxon>
        <taxon>Streptophyta</taxon>
        <taxon>Embryophyta</taxon>
        <taxon>Tracheophyta</taxon>
        <taxon>Spermatophyta</taxon>
        <taxon>Magnoliopsida</taxon>
        <taxon>eudicotyledons</taxon>
        <taxon>Gunneridae</taxon>
        <taxon>Pentapetalae</taxon>
        <taxon>rosids</taxon>
        <taxon>malvids</taxon>
        <taxon>Malvales</taxon>
        <taxon>Malvaceae</taxon>
        <taxon>Malvoideae</taxon>
        <taxon>Gossypium</taxon>
    </lineage>
</organism>
<sequence length="138" mass="16073">MALTHVCLISQNKELTVVKLVDGIEKVQCNHYKIKLAKNKDGTTTQYKRHLDACVKYQISLKGQGNLFLPLQGPRYDSASGIQTWKYDQEKIEEVVSHMIMVHDLPFVFTEYELFTLLMKTASPHYFKDVFIRYVQQD</sequence>
<dbReference type="OrthoDB" id="2610923at2759"/>
<keyword evidence="2" id="KW-1185">Reference proteome</keyword>
<feature type="non-terminal residue" evidence="1">
    <location>
        <position position="138"/>
    </location>
</feature>
<evidence type="ECO:0000313" key="2">
    <source>
        <dbReference type="Proteomes" id="UP000828251"/>
    </source>
</evidence>
<dbReference type="GO" id="GO:1990837">
    <property type="term" value="F:sequence-specific double-stranded DNA binding"/>
    <property type="evidence" value="ECO:0007669"/>
    <property type="project" value="TreeGrafter"/>
</dbReference>
<dbReference type="AlphaFoldDB" id="A0A9D4AFQ0"/>
<comment type="caution">
    <text evidence="1">The sequence shown here is derived from an EMBL/GenBank/DDBJ whole genome shotgun (WGS) entry which is preliminary data.</text>
</comment>
<accession>A0A9D4AFQ0</accession>
<reference evidence="1 2" key="1">
    <citation type="journal article" date="2021" name="Plant Biotechnol. J.">
        <title>Multi-omics assisted identification of the key and species-specific regulatory components of drought-tolerant mechanisms in Gossypium stocksii.</title>
        <authorList>
            <person name="Yu D."/>
            <person name="Ke L."/>
            <person name="Zhang D."/>
            <person name="Wu Y."/>
            <person name="Sun Y."/>
            <person name="Mei J."/>
            <person name="Sun J."/>
            <person name="Sun Y."/>
        </authorList>
    </citation>
    <scope>NUCLEOTIDE SEQUENCE [LARGE SCALE GENOMIC DNA]</scope>
    <source>
        <strain evidence="2">cv. E1</strain>
        <tissue evidence="1">Leaf</tissue>
    </source>
</reference>
<proteinExistence type="predicted"/>
<protein>
    <submittedName>
        <fullName evidence="1">Uncharacterized protein</fullName>
    </submittedName>
</protein>
<dbReference type="EMBL" id="JAIQCV010000003">
    <property type="protein sequence ID" value="KAH1114569.1"/>
    <property type="molecule type" value="Genomic_DNA"/>
</dbReference>
<dbReference type="Proteomes" id="UP000828251">
    <property type="component" value="Unassembled WGS sequence"/>
</dbReference>
<name>A0A9D4AFQ0_9ROSI</name>
<dbReference type="PANTHER" id="PTHR34396:SF25">
    <property type="entry name" value="BOUNDARY ELEMENT ASSOCIATED FACTOR"/>
    <property type="match status" value="1"/>
</dbReference>
<dbReference type="GO" id="GO:0005634">
    <property type="term" value="C:nucleus"/>
    <property type="evidence" value="ECO:0007669"/>
    <property type="project" value="TreeGrafter"/>
</dbReference>
<dbReference type="InterPro" id="IPR053031">
    <property type="entry name" value="Cuticle_assoc_protein"/>
</dbReference>
<dbReference type="PANTHER" id="PTHR34396">
    <property type="entry name" value="OS03G0264950 PROTEIN-RELATED"/>
    <property type="match status" value="1"/>
</dbReference>